<dbReference type="InterPro" id="IPR043502">
    <property type="entry name" value="DNA/RNA_pol_sf"/>
</dbReference>
<comment type="caution">
    <text evidence="2">The sequence shown here is derived from an EMBL/GenBank/DDBJ whole genome shotgun (WGS) entry which is preliminary data.</text>
</comment>
<accession>A0AAW2BKN7</accession>
<feature type="domain" description="Reverse transcriptase" evidence="1">
    <location>
        <begin position="302"/>
        <end position="551"/>
    </location>
</feature>
<dbReference type="SUPFAM" id="SSF56672">
    <property type="entry name" value="DNA/RNA polymerases"/>
    <property type="match status" value="1"/>
</dbReference>
<dbReference type="PROSITE" id="PS50878">
    <property type="entry name" value="RT_POL"/>
    <property type="match status" value="1"/>
</dbReference>
<gene>
    <name evidence="2" type="ORF">SO802_034095</name>
</gene>
<dbReference type="PANTHER" id="PTHR33116:SF70">
    <property type="entry name" value="NON-LTR RETROELEMENT REVERSE TRANSCRIPTASE-LIKE PROTEIN"/>
    <property type="match status" value="1"/>
</dbReference>
<reference evidence="2 3" key="1">
    <citation type="submission" date="2024-01" db="EMBL/GenBank/DDBJ databases">
        <title>A telomere-to-telomere, gap-free genome of sweet tea (Lithocarpus litseifolius).</title>
        <authorList>
            <person name="Zhou J."/>
        </authorList>
    </citation>
    <scope>NUCLEOTIDE SEQUENCE [LARGE SCALE GENOMIC DNA]</scope>
    <source>
        <strain evidence="2">Zhou-2022a</strain>
        <tissue evidence="2">Leaf</tissue>
    </source>
</reference>
<organism evidence="2 3">
    <name type="scientific">Lithocarpus litseifolius</name>
    <dbReference type="NCBI Taxonomy" id="425828"/>
    <lineage>
        <taxon>Eukaryota</taxon>
        <taxon>Viridiplantae</taxon>
        <taxon>Streptophyta</taxon>
        <taxon>Embryophyta</taxon>
        <taxon>Tracheophyta</taxon>
        <taxon>Spermatophyta</taxon>
        <taxon>Magnoliopsida</taxon>
        <taxon>eudicotyledons</taxon>
        <taxon>Gunneridae</taxon>
        <taxon>Pentapetalae</taxon>
        <taxon>rosids</taxon>
        <taxon>fabids</taxon>
        <taxon>Fagales</taxon>
        <taxon>Fagaceae</taxon>
        <taxon>Lithocarpus</taxon>
    </lineage>
</organism>
<dbReference type="EMBL" id="JAZDWU010000012">
    <property type="protein sequence ID" value="KAK9984570.1"/>
    <property type="molecule type" value="Genomic_DNA"/>
</dbReference>
<dbReference type="PANTHER" id="PTHR33116">
    <property type="entry name" value="REVERSE TRANSCRIPTASE ZINC-BINDING DOMAIN-CONTAINING PROTEIN-RELATED-RELATED"/>
    <property type="match status" value="1"/>
</dbReference>
<keyword evidence="3" id="KW-1185">Reference proteome</keyword>
<dbReference type="CDD" id="cd01650">
    <property type="entry name" value="RT_nLTR_like"/>
    <property type="match status" value="1"/>
</dbReference>
<name>A0AAW2BKN7_9ROSI</name>
<protein>
    <recommendedName>
        <fullName evidence="1">Reverse transcriptase domain-containing protein</fullName>
    </recommendedName>
</protein>
<dbReference type="InterPro" id="IPR000477">
    <property type="entry name" value="RT_dom"/>
</dbReference>
<evidence type="ECO:0000313" key="3">
    <source>
        <dbReference type="Proteomes" id="UP001459277"/>
    </source>
</evidence>
<dbReference type="Proteomes" id="UP001459277">
    <property type="component" value="Unassembled WGS sequence"/>
</dbReference>
<sequence length="676" mass="75488">MVGGAEPKLVFSNRCAIAGEGSGTILGVVAPSVADTNFVQSETVGVLVEVKNASKGSDVYLAHGEQAYHKAQSSVLAIDGVQLAHTVTGNRNGCAPAKSDSMSRRGGALKPSFQTHVRELVRNHNPAILVLMETRVGGERAREISGRLPYDNAIHTNTIEYAGGLWMLWNSNRVDVTLLASTEQEIHTIIKRAVSIKPSSFLLNLEKDLLKEFDMILRQEEELWAMKSQVSWMIQGERNTAFYHASTLIRRKRNQILAIKNAMGEWIYEEAFKAPGPDGLHAGFYQRFCLIVGRSVTDEVQKFFTGGRMPYYLNRTLIALIPKIQGPEILGNYRPISLCNSIYKLVTKIIVTRLRPYFEKLISPLQAAFVPRRKGIDNAIIAQEVIHTISRMRGKVGYIAVKIDLEKAYDKLKWNFIRVMLFRANLPKDLIDIIMSCVSSVSTSIMVNGEALEPIYPSRGIRQGDPLSSYLFILCMDFLRQLIEEKCKYANCAAIREVLDVFCGVSGQTINEAKSRVYFSPNVDDATKEDLCDVLGFVSTPNLGNYLGIPIKHPKSTSQDYNFVLDSVKQKLAGWKANLLSMASPNVLIQASLATIPAYVMQCAHLPRKILDGLDRVNRNFLWGSLEAARKIHWVGWHKVTKPKDRGGLGLQTARGRNTALLAKLNWRLHNEKDTL</sequence>
<evidence type="ECO:0000313" key="2">
    <source>
        <dbReference type="EMBL" id="KAK9984570.1"/>
    </source>
</evidence>
<proteinExistence type="predicted"/>
<dbReference type="Pfam" id="PF00078">
    <property type="entry name" value="RVT_1"/>
    <property type="match status" value="1"/>
</dbReference>
<evidence type="ECO:0000259" key="1">
    <source>
        <dbReference type="PROSITE" id="PS50878"/>
    </source>
</evidence>
<dbReference type="AlphaFoldDB" id="A0AAW2BKN7"/>